<feature type="domain" description="Calmodulin-binding" evidence="8">
    <location>
        <begin position="14"/>
        <end position="93"/>
    </location>
</feature>
<dbReference type="InterPro" id="IPR015449">
    <property type="entry name" value="K_chnl_Ca-activ_SK"/>
</dbReference>
<sequence>MRPNACENTTIDALTKQIMALSTYDNGINKIRPCRFIHKYKKAQHKGDDLRLRHHQRRFLHSINEFRRIKWDQRMNILDNCSVRIKLKTKNNTRYKIWFLQLTKFDYYFIVIFNLLQLHSDMHETLWEMHRTQDHFISQIDVLTQRIIELQNTLVTQSLLQRGQATACSQQLIPTHSQCFASAPTPSPSLPNQQPLADFSQTHREPLQQMNSSTSIPRISVAHNNNGPIRLQGTNGSLPQCTVDQLSSCPTGGVYATVTTPLMHSFEEV</sequence>
<dbReference type="GO" id="GO:0005516">
    <property type="term" value="F:calmodulin binding"/>
    <property type="evidence" value="ECO:0007669"/>
    <property type="project" value="InterPro"/>
</dbReference>
<dbReference type="Pfam" id="PF02888">
    <property type="entry name" value="CaMBD"/>
    <property type="match status" value="1"/>
</dbReference>
<keyword evidence="7" id="KW-0407">Ion channel</keyword>
<evidence type="ECO:0000256" key="4">
    <source>
        <dbReference type="ARBA" id="ARBA00022989"/>
    </source>
</evidence>
<reference evidence="10" key="1">
    <citation type="submission" date="2016-11" db="UniProtKB">
        <authorList>
            <consortium name="WormBaseParasite"/>
        </authorList>
    </citation>
    <scope>IDENTIFICATION</scope>
</reference>
<keyword evidence="2" id="KW-0813">Transport</keyword>
<dbReference type="SUPFAM" id="SSF81327">
    <property type="entry name" value="Small-conductance potassium channel"/>
    <property type="match status" value="1"/>
</dbReference>
<keyword evidence="3" id="KW-0812">Transmembrane</keyword>
<dbReference type="PANTHER" id="PTHR10153">
    <property type="entry name" value="SMALL CONDUCTANCE CALCIUM-ACTIVATED POTASSIUM CHANNEL"/>
    <property type="match status" value="1"/>
</dbReference>
<dbReference type="InterPro" id="IPR004178">
    <property type="entry name" value="CaM-bd_dom"/>
</dbReference>
<evidence type="ECO:0000256" key="3">
    <source>
        <dbReference type="ARBA" id="ARBA00022692"/>
    </source>
</evidence>
<dbReference type="WBParaSite" id="Hba_13581">
    <property type="protein sequence ID" value="Hba_13581"/>
    <property type="gene ID" value="Hba_13581"/>
</dbReference>
<evidence type="ECO:0000313" key="9">
    <source>
        <dbReference type="Proteomes" id="UP000095283"/>
    </source>
</evidence>
<keyword evidence="5" id="KW-0406">Ion transport</keyword>
<evidence type="ECO:0000256" key="2">
    <source>
        <dbReference type="ARBA" id="ARBA00022448"/>
    </source>
</evidence>
<keyword evidence="6" id="KW-0472">Membrane</keyword>
<proteinExistence type="predicted"/>
<name>A0A1I7X7N5_HETBA</name>
<accession>A0A1I7X7N5</accession>
<evidence type="ECO:0000256" key="7">
    <source>
        <dbReference type="ARBA" id="ARBA00023303"/>
    </source>
</evidence>
<comment type="subcellular location">
    <subcellularLocation>
        <location evidence="1">Membrane</location>
        <topology evidence="1">Multi-pass membrane protein</topology>
    </subcellularLocation>
</comment>
<dbReference type="GO" id="GO:0016286">
    <property type="term" value="F:small conductance calcium-activated potassium channel activity"/>
    <property type="evidence" value="ECO:0007669"/>
    <property type="project" value="InterPro"/>
</dbReference>
<dbReference type="GO" id="GO:0016020">
    <property type="term" value="C:membrane"/>
    <property type="evidence" value="ECO:0007669"/>
    <property type="project" value="UniProtKB-SubCell"/>
</dbReference>
<dbReference type="SMART" id="SM01053">
    <property type="entry name" value="CaMBD"/>
    <property type="match status" value="1"/>
</dbReference>
<evidence type="ECO:0000256" key="1">
    <source>
        <dbReference type="ARBA" id="ARBA00004141"/>
    </source>
</evidence>
<dbReference type="Gene3D" id="1.10.287.70">
    <property type="match status" value="1"/>
</dbReference>
<dbReference type="Proteomes" id="UP000095283">
    <property type="component" value="Unplaced"/>
</dbReference>
<dbReference type="InterPro" id="IPR036122">
    <property type="entry name" value="CaM-bd_dom_sf"/>
</dbReference>
<organism evidence="9 10">
    <name type="scientific">Heterorhabditis bacteriophora</name>
    <name type="common">Entomopathogenic nematode worm</name>
    <dbReference type="NCBI Taxonomy" id="37862"/>
    <lineage>
        <taxon>Eukaryota</taxon>
        <taxon>Metazoa</taxon>
        <taxon>Ecdysozoa</taxon>
        <taxon>Nematoda</taxon>
        <taxon>Chromadorea</taxon>
        <taxon>Rhabditida</taxon>
        <taxon>Rhabditina</taxon>
        <taxon>Rhabditomorpha</taxon>
        <taxon>Strongyloidea</taxon>
        <taxon>Heterorhabditidae</taxon>
        <taxon>Heterorhabditis</taxon>
    </lineage>
</organism>
<dbReference type="AlphaFoldDB" id="A0A1I7X7N5"/>
<protein>
    <submittedName>
        <fullName evidence="10">CaMBD domain-containing protein</fullName>
    </submittedName>
</protein>
<evidence type="ECO:0000256" key="6">
    <source>
        <dbReference type="ARBA" id="ARBA00023136"/>
    </source>
</evidence>
<keyword evidence="9" id="KW-1185">Reference proteome</keyword>
<evidence type="ECO:0000256" key="5">
    <source>
        <dbReference type="ARBA" id="ARBA00023065"/>
    </source>
</evidence>
<keyword evidence="4" id="KW-1133">Transmembrane helix</keyword>
<evidence type="ECO:0000259" key="8">
    <source>
        <dbReference type="SMART" id="SM01053"/>
    </source>
</evidence>
<evidence type="ECO:0000313" key="10">
    <source>
        <dbReference type="WBParaSite" id="Hba_13581"/>
    </source>
</evidence>